<dbReference type="EMBL" id="JNVC02000001">
    <property type="protein sequence ID" value="KEZ54125.1"/>
    <property type="molecule type" value="Genomic_DNA"/>
</dbReference>
<protein>
    <submittedName>
        <fullName evidence="2">Methylthioribose kinase</fullName>
    </submittedName>
</protein>
<accession>A0A084H3G3</accession>
<dbReference type="InterPro" id="IPR055571">
    <property type="entry name" value="DUF7147"/>
</dbReference>
<evidence type="ECO:0000259" key="1">
    <source>
        <dbReference type="Pfam" id="PF23648"/>
    </source>
</evidence>
<keyword evidence="2" id="KW-0808">Transferase</keyword>
<evidence type="ECO:0000313" key="2">
    <source>
        <dbReference type="EMBL" id="KEZ54125.1"/>
    </source>
</evidence>
<gene>
    <name evidence="2" type="ORF">GS18_0204150</name>
</gene>
<dbReference type="AlphaFoldDB" id="A0A084H3G3"/>
<dbReference type="Pfam" id="PF23648">
    <property type="entry name" value="DUF7147"/>
    <property type="match status" value="1"/>
</dbReference>
<name>A0A084H3G3_METID</name>
<dbReference type="Proteomes" id="UP000028549">
    <property type="component" value="Unassembled WGS sequence"/>
</dbReference>
<sequence length="126" mass="14452">MIQRFIELGAGYSDLYELIETSKANAHRVSRFLILETDTDGRSMSSFAVVMQPTDPGQFQAIYLCLEGIPAGETKRRQLFQELSESLEKPMIALNVKSSGEFAEKELYYQYLTGILRMNRYLPAWQ</sequence>
<keyword evidence="3" id="KW-1185">Reference proteome</keyword>
<feature type="domain" description="DUF7147" evidence="1">
    <location>
        <begin position="1"/>
        <end position="122"/>
    </location>
</feature>
<keyword evidence="2" id="KW-0418">Kinase</keyword>
<reference evidence="2 3" key="1">
    <citation type="journal article" date="2005" name="Int. J. Syst. Evol. Microbiol.">
        <title>Bacillus cibi sp. nov., isolated from jeotgal, a traditional Korean fermented seafood.</title>
        <authorList>
            <person name="Yoon J.H."/>
            <person name="Lee C.H."/>
            <person name="Oh T.K."/>
        </authorList>
    </citation>
    <scope>NUCLEOTIDE SEQUENCE [LARGE SCALE GENOMIC DNA]</scope>
    <source>
        <strain evidence="2 3">DSM 16189</strain>
    </source>
</reference>
<dbReference type="GO" id="GO:0016301">
    <property type="term" value="F:kinase activity"/>
    <property type="evidence" value="ECO:0007669"/>
    <property type="project" value="UniProtKB-KW"/>
</dbReference>
<organism evidence="2 3">
    <name type="scientific">Metabacillus indicus</name>
    <name type="common">Bacillus indicus</name>
    <dbReference type="NCBI Taxonomy" id="246786"/>
    <lineage>
        <taxon>Bacteria</taxon>
        <taxon>Bacillati</taxon>
        <taxon>Bacillota</taxon>
        <taxon>Bacilli</taxon>
        <taxon>Bacillales</taxon>
        <taxon>Bacillaceae</taxon>
        <taxon>Metabacillus</taxon>
    </lineage>
</organism>
<comment type="caution">
    <text evidence="2">The sequence shown here is derived from an EMBL/GenBank/DDBJ whole genome shotgun (WGS) entry which is preliminary data.</text>
</comment>
<evidence type="ECO:0000313" key="3">
    <source>
        <dbReference type="Proteomes" id="UP000028549"/>
    </source>
</evidence>
<dbReference type="RefSeq" id="WP_029285059.1">
    <property type="nucleotide sequence ID" value="NZ_JNVC02000001.1"/>
</dbReference>
<dbReference type="STRING" id="246786.GS18_0204150"/>
<proteinExistence type="predicted"/>
<dbReference type="OrthoDB" id="2427086at2"/>